<proteinExistence type="predicted"/>
<accession>Q8BDR1</accession>
<sequence length="129" mass="14088">MRADGAGLGTGQCGITIVSFTQTLVLLPLETTESPSRESGRVTGAEKPEAPIHPTEPSLTLLLESNPFVVPSELAKTGIGPCTARLPTGLHRPRGTAWAPIPPPGSRARYRWYWHQDYKRGLRHRIPQT</sequence>
<feature type="region of interest" description="Disordered" evidence="1">
    <location>
        <begin position="29"/>
        <end position="55"/>
    </location>
</feature>
<evidence type="ECO:0000313" key="2">
    <source>
        <dbReference type="EMBL" id="AAN09919.1"/>
    </source>
</evidence>
<organism evidence="2 3">
    <name type="scientific">Rangifer tarandus papillomavirus 1</name>
    <dbReference type="NCBI Taxonomy" id="2773313"/>
    <lineage>
        <taxon>Viruses</taxon>
        <taxon>Monodnaviria</taxon>
        <taxon>Shotokuvirae</taxon>
        <taxon>Cossaviricota</taxon>
        <taxon>Papovaviricetes</taxon>
        <taxon>Zurhausenvirales</taxon>
        <taxon>Papillomaviridae</taxon>
        <taxon>Firstpapillomavirinae</taxon>
        <taxon>Deltapapillomavirus</taxon>
        <taxon>Deltapapillomavirus 1</taxon>
    </lineage>
</organism>
<reference evidence="2 3" key="1">
    <citation type="journal article" date="2002" name="J. Virol.">
        <title>Lack of canonical E6 and E7 open reading frames in bird papillomaviruses: Fringilla coelebs papillomavirus and Psittacus erithacus timneh papillomavirus.</title>
        <authorList>
            <person name="Terai M."/>
            <person name="DeSalle R."/>
            <person name="Burk R.D."/>
        </authorList>
    </citation>
    <scope>NUCLEOTIDE SEQUENCE [LARGE SCALE GENOMIC DNA]</scope>
</reference>
<protein>
    <recommendedName>
        <fullName evidence="4">E4</fullName>
    </recommendedName>
</protein>
<name>Q8BDR1_9PAPI</name>
<dbReference type="EMBL" id="AF443292">
    <property type="protein sequence ID" value="AAN09919.1"/>
    <property type="molecule type" value="Genomic_DNA"/>
</dbReference>
<evidence type="ECO:0008006" key="4">
    <source>
        <dbReference type="Google" id="ProtNLM"/>
    </source>
</evidence>
<gene>
    <name evidence="2" type="primary">E4</name>
</gene>
<evidence type="ECO:0000256" key="1">
    <source>
        <dbReference type="SAM" id="MobiDB-lite"/>
    </source>
</evidence>
<feature type="compositionally biased region" description="Basic and acidic residues" evidence="1">
    <location>
        <begin position="35"/>
        <end position="50"/>
    </location>
</feature>
<dbReference type="Proteomes" id="UP000110829">
    <property type="component" value="Segment"/>
</dbReference>
<evidence type="ECO:0000313" key="3">
    <source>
        <dbReference type="Proteomes" id="UP000110829"/>
    </source>
</evidence>